<proteinExistence type="predicted"/>
<protein>
    <submittedName>
        <fullName evidence="3">HEAT repeat domain-containing protein</fullName>
    </submittedName>
</protein>
<evidence type="ECO:0000256" key="2">
    <source>
        <dbReference type="SAM" id="MobiDB-lite"/>
    </source>
</evidence>
<organism evidence="3 4">
    <name type="scientific">Leptospira ognonensis</name>
    <dbReference type="NCBI Taxonomy" id="2484945"/>
    <lineage>
        <taxon>Bacteria</taxon>
        <taxon>Pseudomonadati</taxon>
        <taxon>Spirochaetota</taxon>
        <taxon>Spirochaetia</taxon>
        <taxon>Leptospirales</taxon>
        <taxon>Leptospiraceae</taxon>
        <taxon>Leptospira</taxon>
    </lineage>
</organism>
<sequence>MVFILSICNCTTSKPFQLTDASPKYKEFQGSELDPTKKNLVAIPITNNKIYDDFILKANRAISTLEFAETVAIQADAKKTTGLAIQAEMSAASLLVEDLPPIISSLPTLQKKSLELIDSAPNDFDGPSLGKVSNELGKIDEKLATYLPKAEKINQSIKNLRADGSNYSNSKEAKDLLVENIQEPKNDPVILKPEVAELPKKETISKPIESKKNSQIKISRLPKKNKVTGSAKELFKEEIKAAEDELSEDERREKEYTEKIRAGLVEVFKWEYYKKPKNLEKILLTNPIPRVRSAAALALGRLKAGRNALHHAIDKDGYQVRPSAFKALSELGDKKSLPYFISGTKAEEIEVIAASYEGLGKTRDPAGREMIISAGLNSEYIIVVASSLRGLAYNKIPADVSLIEKFLKSSEELEIKEAAVEALSIHGSREALRVLEENVKNQPELAVKILDAIGKNNSLSATFSLIRLNESLEDEKLSTRIGEHLLRKKAFGKYAFVLVEDDFLRQEPNERSKPLSYIKAKEVGLVVGESNQEFAVRMGEDIITDRYIKLKLESTLPGSRNQFVTGWIFYPKIEIIEVKKLGESKDGKYTNLKTGKHQNIFNPENKQKSDSKTD</sequence>
<evidence type="ECO:0000313" key="4">
    <source>
        <dbReference type="Proteomes" id="UP000297693"/>
    </source>
</evidence>
<dbReference type="InterPro" id="IPR011989">
    <property type="entry name" value="ARM-like"/>
</dbReference>
<evidence type="ECO:0000313" key="3">
    <source>
        <dbReference type="EMBL" id="TGL56542.1"/>
    </source>
</evidence>
<keyword evidence="1" id="KW-0175">Coiled coil</keyword>
<name>A0A4R9JUQ7_9LEPT</name>
<gene>
    <name evidence="3" type="ORF">EHQ58_16275</name>
</gene>
<dbReference type="Pfam" id="PF13646">
    <property type="entry name" value="HEAT_2"/>
    <property type="match status" value="1"/>
</dbReference>
<accession>A0A4R9JUQ7</accession>
<reference evidence="3" key="1">
    <citation type="journal article" date="2019" name="PLoS Negl. Trop. Dis.">
        <title>Revisiting the worldwide diversity of Leptospira species in the environment.</title>
        <authorList>
            <person name="Vincent A.T."/>
            <person name="Schiettekatte O."/>
            <person name="Bourhy P."/>
            <person name="Veyrier F.J."/>
            <person name="Picardeau M."/>
        </authorList>
    </citation>
    <scope>NUCLEOTIDE SEQUENCE [LARGE SCALE GENOMIC DNA]</scope>
    <source>
        <strain evidence="3">201702476</strain>
    </source>
</reference>
<dbReference type="OrthoDB" id="344188at2"/>
<feature type="region of interest" description="Disordered" evidence="2">
    <location>
        <begin position="593"/>
        <end position="614"/>
    </location>
</feature>
<dbReference type="SMART" id="SM00567">
    <property type="entry name" value="EZ_HEAT"/>
    <property type="match status" value="2"/>
</dbReference>
<dbReference type="InterPro" id="IPR016024">
    <property type="entry name" value="ARM-type_fold"/>
</dbReference>
<feature type="compositionally biased region" description="Polar residues" evidence="2">
    <location>
        <begin position="593"/>
        <end position="604"/>
    </location>
</feature>
<evidence type="ECO:0000256" key="1">
    <source>
        <dbReference type="SAM" id="Coils"/>
    </source>
</evidence>
<dbReference type="AlphaFoldDB" id="A0A4R9JUQ7"/>
<dbReference type="Gene3D" id="1.25.10.10">
    <property type="entry name" value="Leucine-rich Repeat Variant"/>
    <property type="match status" value="1"/>
</dbReference>
<comment type="caution">
    <text evidence="3">The sequence shown here is derived from an EMBL/GenBank/DDBJ whole genome shotgun (WGS) entry which is preliminary data.</text>
</comment>
<dbReference type="SUPFAM" id="SSF48371">
    <property type="entry name" value="ARM repeat"/>
    <property type="match status" value="1"/>
</dbReference>
<feature type="coiled-coil region" evidence="1">
    <location>
        <begin position="232"/>
        <end position="259"/>
    </location>
</feature>
<dbReference type="Proteomes" id="UP000297693">
    <property type="component" value="Unassembled WGS sequence"/>
</dbReference>
<dbReference type="EMBL" id="RQGD01000046">
    <property type="protein sequence ID" value="TGL56542.1"/>
    <property type="molecule type" value="Genomic_DNA"/>
</dbReference>
<dbReference type="InterPro" id="IPR004155">
    <property type="entry name" value="PBS_lyase_HEAT"/>
</dbReference>
<keyword evidence="4" id="KW-1185">Reference proteome</keyword>
<feature type="compositionally biased region" description="Basic and acidic residues" evidence="2">
    <location>
        <begin position="605"/>
        <end position="614"/>
    </location>
</feature>